<feature type="compositionally biased region" description="Basic and acidic residues" evidence="6">
    <location>
        <begin position="421"/>
        <end position="437"/>
    </location>
</feature>
<feature type="region of interest" description="Disordered" evidence="6">
    <location>
        <begin position="1"/>
        <end position="29"/>
    </location>
</feature>
<dbReference type="InterPro" id="IPR028889">
    <property type="entry name" value="USP"/>
</dbReference>
<dbReference type="InterPro" id="IPR001607">
    <property type="entry name" value="Znf_UBP"/>
</dbReference>
<dbReference type="Proteomes" id="UP000494040">
    <property type="component" value="Unassembled WGS sequence"/>
</dbReference>
<dbReference type="PROSITE" id="PS50235">
    <property type="entry name" value="USP_3"/>
    <property type="match status" value="1"/>
</dbReference>
<dbReference type="Gene3D" id="3.90.70.10">
    <property type="entry name" value="Cysteine proteinases"/>
    <property type="match status" value="2"/>
</dbReference>
<organism evidence="9 10">
    <name type="scientific">Cimex lectularius</name>
    <name type="common">Bed bug</name>
    <name type="synonym">Acanthia lectularia</name>
    <dbReference type="NCBI Taxonomy" id="79782"/>
    <lineage>
        <taxon>Eukaryota</taxon>
        <taxon>Metazoa</taxon>
        <taxon>Ecdysozoa</taxon>
        <taxon>Arthropoda</taxon>
        <taxon>Hexapoda</taxon>
        <taxon>Insecta</taxon>
        <taxon>Pterygota</taxon>
        <taxon>Neoptera</taxon>
        <taxon>Paraneoptera</taxon>
        <taxon>Hemiptera</taxon>
        <taxon>Heteroptera</taxon>
        <taxon>Panheteroptera</taxon>
        <taxon>Cimicomorpha</taxon>
        <taxon>Cimicidae</taxon>
        <taxon>Cimex</taxon>
    </lineage>
</organism>
<dbReference type="PROSITE" id="PS00972">
    <property type="entry name" value="USP_1"/>
    <property type="match status" value="1"/>
</dbReference>
<keyword evidence="10" id="KW-1185">Reference proteome</keyword>
<dbReference type="AlphaFoldDB" id="A0A8I6SDJ1"/>
<dbReference type="Pfam" id="PF00443">
    <property type="entry name" value="UCH"/>
    <property type="match status" value="1"/>
</dbReference>
<name>A0A8I6SDJ1_CIMLE</name>
<accession>A0A8I6SDJ1</accession>
<dbReference type="GO" id="GO:0005634">
    <property type="term" value="C:nucleus"/>
    <property type="evidence" value="ECO:0007669"/>
    <property type="project" value="TreeGrafter"/>
</dbReference>
<reference evidence="9" key="1">
    <citation type="submission" date="2022-01" db="UniProtKB">
        <authorList>
            <consortium name="EnsemblMetazoa"/>
        </authorList>
    </citation>
    <scope>IDENTIFICATION</scope>
</reference>
<evidence type="ECO:0000256" key="1">
    <source>
        <dbReference type="ARBA" id="ARBA00009085"/>
    </source>
</evidence>
<evidence type="ECO:0000256" key="2">
    <source>
        <dbReference type="ARBA" id="ARBA00022723"/>
    </source>
</evidence>
<sequence length="1042" mass="117152">MGKKRRKTQEVNSKEPVDNGSNKNGCPHVDKSIGLNQVKKSKSDVCESCLKLKEQPNVQVSGPWICLKCGVKSCSREHGLAHYKVPRSTCHALVINISDNNVWCYTCEAQVPASTSKKLKSCITDLEYMKNVNIKLTDPIAASARCTEKENSTASNINQKFLNIKKGLDIPGVVGLINEGSTCYANSVLQCLTRTPKLEEAILSDFDNPVQLVLDSGQEVEFEITRCDCDRLIEEYLKFHRTLTSKGADKVKVSTAVAILRELTKRHPHFMWDEQHDAHEFLRLLLDTLRTIIHQSFQNLIMKEKNLLTPAMRKNVSPELKKELKDIDKKLCQVKDFGPEKVFGGQLVSRLQCKECGSSSESIEKFMDLSLPVLTTESELTPLRKKGGQGVSDPSFMKGSKMDSYVSKPKSHKERRKERKERRDKLLLSSEDYKNSNDSESCANGFNYNGNVNSDDANQADNELETSEIGALLSSDELKTEDCGFKTLTKNSAVGNDAHDSPIDKQILETSDKEEMKEDIGFQEDISSELTTYNSENINLKNSKETQCDQEISMKNPSTIQPEQRAQEECLIENGKEAVSMKGGALMDNLCNQFSRLTAETPKSEKDEKTQNTLTWMNWSPEKHMDAGKWTSSEEWWCENEEANQILPPICCNNKHCPSVHAKSKTIAFEDGIPVISSMVFGGGRNSSVIQLTDINLNNIKADIIRKKVDDYFEVGPDGFTAGSKKLSQALDYMLSNFEMSYDPQSCRKMYPPSNVPLEMSDRVTSETEFGDLSTSKIPSSGYQCNEAEDREVQEAFFYNNQVSKDCLEIVGEKTTFGETLEAMSNGGRESDDGLCISNLYDMEEFLEEEMKITKVENENYNDSSIEKCLQEFIKEEILTGSNKVGCTECTARANKGNPDGKTVYTTFSKQLLIKTVPEIVILHLKRFQVQMSSIQKVNRQVSFPIILDMAPFCSQAKVHKSKNILYHLFGVVKHSGGINGGHYEAYVAQFDKDAFIPNGSGETCKPKVQWYRANDRNVTVVTEEQVLSTQAYLLFYRRIPS</sequence>
<feature type="compositionally biased region" description="Basic and acidic residues" evidence="6">
    <location>
        <begin position="8"/>
        <end position="17"/>
    </location>
</feature>
<evidence type="ECO:0000256" key="5">
    <source>
        <dbReference type="PROSITE-ProRule" id="PRU00502"/>
    </source>
</evidence>
<dbReference type="GO" id="GO:0008270">
    <property type="term" value="F:zinc ion binding"/>
    <property type="evidence" value="ECO:0007669"/>
    <property type="project" value="UniProtKB-KW"/>
</dbReference>
<evidence type="ECO:0000259" key="8">
    <source>
        <dbReference type="PROSITE" id="PS50271"/>
    </source>
</evidence>
<evidence type="ECO:0000256" key="6">
    <source>
        <dbReference type="SAM" id="MobiDB-lite"/>
    </source>
</evidence>
<evidence type="ECO:0000313" key="9">
    <source>
        <dbReference type="EnsemblMetazoa" id="XP_024081641.1"/>
    </source>
</evidence>
<dbReference type="InterPro" id="IPR013083">
    <property type="entry name" value="Znf_RING/FYVE/PHD"/>
</dbReference>
<dbReference type="InterPro" id="IPR050164">
    <property type="entry name" value="Peptidase_C19"/>
</dbReference>
<dbReference type="RefSeq" id="XP_024081641.1">
    <property type="nucleotide sequence ID" value="XM_024225873.1"/>
</dbReference>
<feature type="region of interest" description="Disordered" evidence="6">
    <location>
        <begin position="380"/>
        <end position="441"/>
    </location>
</feature>
<dbReference type="SUPFAM" id="SSF57850">
    <property type="entry name" value="RING/U-box"/>
    <property type="match status" value="1"/>
</dbReference>
<dbReference type="CTD" id="31458"/>
<keyword evidence="4" id="KW-0862">Zinc</keyword>
<keyword evidence="2" id="KW-0479">Metal-binding</keyword>
<dbReference type="OrthoDB" id="2020758at2759"/>
<dbReference type="InterPro" id="IPR001394">
    <property type="entry name" value="Peptidase_C19_UCH"/>
</dbReference>
<feature type="domain" description="USP" evidence="7">
    <location>
        <begin position="174"/>
        <end position="1040"/>
    </location>
</feature>
<evidence type="ECO:0000256" key="3">
    <source>
        <dbReference type="ARBA" id="ARBA00022771"/>
    </source>
</evidence>
<feature type="domain" description="UBP-type" evidence="8">
    <location>
        <begin position="24"/>
        <end position="130"/>
    </location>
</feature>
<feature type="compositionally biased region" description="Basic residues" evidence="6">
    <location>
        <begin position="409"/>
        <end position="420"/>
    </location>
</feature>
<dbReference type="Gene3D" id="3.30.40.10">
    <property type="entry name" value="Zinc/RING finger domain, C3HC4 (zinc finger)"/>
    <property type="match status" value="1"/>
</dbReference>
<dbReference type="SUPFAM" id="SSF54001">
    <property type="entry name" value="Cysteine proteinases"/>
    <property type="match status" value="1"/>
</dbReference>
<evidence type="ECO:0000256" key="4">
    <source>
        <dbReference type="ARBA" id="ARBA00022833"/>
    </source>
</evidence>
<dbReference type="EnsemblMetazoa" id="XM_024225873.1">
    <property type="protein sequence ID" value="XP_024081641.1"/>
    <property type="gene ID" value="LOC106665104"/>
</dbReference>
<dbReference type="PROSITE" id="PS00973">
    <property type="entry name" value="USP_2"/>
    <property type="match status" value="1"/>
</dbReference>
<proteinExistence type="inferred from homology"/>
<keyword evidence="3 5" id="KW-0863">Zinc-finger</keyword>
<dbReference type="InterPro" id="IPR038765">
    <property type="entry name" value="Papain-like_cys_pep_sf"/>
</dbReference>
<dbReference type="PANTHER" id="PTHR24006:SF781">
    <property type="entry name" value="LD34905P"/>
    <property type="match status" value="1"/>
</dbReference>
<evidence type="ECO:0008006" key="11">
    <source>
        <dbReference type="Google" id="ProtNLM"/>
    </source>
</evidence>
<dbReference type="GO" id="GO:0005829">
    <property type="term" value="C:cytosol"/>
    <property type="evidence" value="ECO:0007669"/>
    <property type="project" value="TreeGrafter"/>
</dbReference>
<dbReference type="GeneID" id="106665104"/>
<dbReference type="PANTHER" id="PTHR24006">
    <property type="entry name" value="UBIQUITIN CARBOXYL-TERMINAL HYDROLASE"/>
    <property type="match status" value="1"/>
</dbReference>
<evidence type="ECO:0000259" key="7">
    <source>
        <dbReference type="PROSITE" id="PS50235"/>
    </source>
</evidence>
<dbReference type="GO" id="GO:0016579">
    <property type="term" value="P:protein deubiquitination"/>
    <property type="evidence" value="ECO:0007669"/>
    <property type="project" value="InterPro"/>
</dbReference>
<comment type="similarity">
    <text evidence="1">Belongs to the peptidase C19 family.</text>
</comment>
<dbReference type="GO" id="GO:0004843">
    <property type="term" value="F:cysteine-type deubiquitinase activity"/>
    <property type="evidence" value="ECO:0007669"/>
    <property type="project" value="InterPro"/>
</dbReference>
<dbReference type="Pfam" id="PF02148">
    <property type="entry name" value="zf-UBP"/>
    <property type="match status" value="1"/>
</dbReference>
<dbReference type="PROSITE" id="PS50271">
    <property type="entry name" value="ZF_UBP"/>
    <property type="match status" value="1"/>
</dbReference>
<dbReference type="InterPro" id="IPR018200">
    <property type="entry name" value="USP_CS"/>
</dbReference>
<evidence type="ECO:0000313" key="10">
    <source>
        <dbReference type="Proteomes" id="UP000494040"/>
    </source>
</evidence>
<protein>
    <recommendedName>
        <fullName evidence="11">Ubiquitinyl hydrolase 1</fullName>
    </recommendedName>
</protein>